<dbReference type="KEGG" id="tac:Ta0986"/>
<keyword evidence="1" id="KW-0472">Membrane</keyword>
<name>Q9HJI2_THEAC</name>
<dbReference type="EnsemblBacteria" id="CAC12115">
    <property type="protein sequence ID" value="CAC12115"/>
    <property type="gene ID" value="CAC12115"/>
</dbReference>
<dbReference type="PaxDb" id="273075-Ta0986"/>
<keyword evidence="1" id="KW-0812">Transmembrane</keyword>
<dbReference type="Proteomes" id="UP000001024">
    <property type="component" value="Chromosome"/>
</dbReference>
<feature type="transmembrane region" description="Helical" evidence="1">
    <location>
        <begin position="178"/>
        <end position="196"/>
    </location>
</feature>
<dbReference type="PANTHER" id="PTHR42241:SF2">
    <property type="entry name" value="HYPOTHETICAL MEMBRANE PROTEIN, CONSERVED, DUF998 FAMILY"/>
    <property type="match status" value="1"/>
</dbReference>
<proteinExistence type="predicted"/>
<dbReference type="RefSeq" id="WP_010901397.1">
    <property type="nucleotide sequence ID" value="NC_002578.1"/>
</dbReference>
<gene>
    <name evidence="2" type="ordered locus">Ta0986</name>
</gene>
<dbReference type="PANTHER" id="PTHR42241">
    <property type="entry name" value="HYPOTHETICAL MEMBRANE PROTEIN, CONSERVED, DUF998 FAMILY"/>
    <property type="match status" value="1"/>
</dbReference>
<feature type="transmembrane region" description="Helical" evidence="1">
    <location>
        <begin position="94"/>
        <end position="113"/>
    </location>
</feature>
<keyword evidence="1" id="KW-1133">Transmembrane helix</keyword>
<dbReference type="Pfam" id="PF06197">
    <property type="entry name" value="DUF998"/>
    <property type="match status" value="1"/>
</dbReference>
<dbReference type="InParanoid" id="Q9HJI2"/>
<dbReference type="EMBL" id="AL445066">
    <property type="protein sequence ID" value="CAC12115.1"/>
    <property type="molecule type" value="Genomic_DNA"/>
</dbReference>
<dbReference type="HOGENOM" id="CLU_100105_0_0_2"/>
<feature type="transmembrane region" description="Helical" evidence="1">
    <location>
        <begin position="12"/>
        <end position="37"/>
    </location>
</feature>
<evidence type="ECO:0000313" key="2">
    <source>
        <dbReference type="EMBL" id="CAC12115.1"/>
    </source>
</evidence>
<dbReference type="AlphaFoldDB" id="Q9HJI2"/>
<evidence type="ECO:0000313" key="3">
    <source>
        <dbReference type="Proteomes" id="UP000001024"/>
    </source>
</evidence>
<dbReference type="OrthoDB" id="103507at2157"/>
<sequence>MIKNYNKTPKFLIIIASIAIASAWITILISALLNPWFSVTHNALSDLGGGNLLQNGHPAPTDPFVYNGGMILTGVFIALFSVDGIINAQDKVENAGFSFFIISGLFLCLIGIYHEGTYPHDFVSIWFFILSTISFATLGISRLIRKRYGTGMIILSMLITSWIVEYLVRWGSVAESEIFGICIIDAAVIIYVLSWSPKSVKHPHGQNVSHTSKK</sequence>
<dbReference type="InterPro" id="IPR009339">
    <property type="entry name" value="DUF998"/>
</dbReference>
<keyword evidence="3" id="KW-1185">Reference proteome</keyword>
<evidence type="ECO:0000256" key="1">
    <source>
        <dbReference type="SAM" id="Phobius"/>
    </source>
</evidence>
<dbReference type="eggNOG" id="arCOG02008">
    <property type="taxonomic scope" value="Archaea"/>
</dbReference>
<reference evidence="2 3" key="1">
    <citation type="journal article" date="2000" name="Nature">
        <title>The genome sequence of the thermoacidophilic scavenger Thermoplasma acidophilum.</title>
        <authorList>
            <person name="Ruepp A."/>
            <person name="Graml W."/>
            <person name="Santos-Martinez M.L."/>
            <person name="Koretke K.K."/>
            <person name="Volker C."/>
            <person name="Mewes H.W."/>
            <person name="Frishman D."/>
            <person name="Stocker S."/>
            <person name="Lupas A.N."/>
            <person name="Baumeister W."/>
        </authorList>
    </citation>
    <scope>NUCLEOTIDE SEQUENCE [LARGE SCALE GENOMIC DNA]</scope>
    <source>
        <strain evidence="3">ATCC 25905 / DSM 1728 / JCM 9062 / NBRC 15155 / AMRC-C165</strain>
    </source>
</reference>
<accession>Q9HJI2</accession>
<feature type="transmembrane region" description="Helical" evidence="1">
    <location>
        <begin position="64"/>
        <end position="82"/>
    </location>
</feature>
<organism evidence="2 3">
    <name type="scientific">Thermoplasma acidophilum (strain ATCC 25905 / DSM 1728 / JCM 9062 / NBRC 15155 / AMRC-C165)</name>
    <dbReference type="NCBI Taxonomy" id="273075"/>
    <lineage>
        <taxon>Archaea</taxon>
        <taxon>Methanobacteriati</taxon>
        <taxon>Thermoplasmatota</taxon>
        <taxon>Thermoplasmata</taxon>
        <taxon>Thermoplasmatales</taxon>
        <taxon>Thermoplasmataceae</taxon>
        <taxon>Thermoplasma</taxon>
    </lineage>
</organism>
<feature type="transmembrane region" description="Helical" evidence="1">
    <location>
        <begin position="151"/>
        <end position="172"/>
    </location>
</feature>
<feature type="transmembrane region" description="Helical" evidence="1">
    <location>
        <begin position="125"/>
        <end position="144"/>
    </location>
</feature>
<protein>
    <submittedName>
        <fullName evidence="2">Conserved hypothetical membrane protein</fullName>
    </submittedName>
</protein>